<dbReference type="Pfam" id="PF09723">
    <property type="entry name" value="Zn_ribbon_8"/>
    <property type="match status" value="1"/>
</dbReference>
<feature type="domain" description="Putative regulatory protein FmdB zinc ribbon" evidence="2">
    <location>
        <begin position="1"/>
        <end position="41"/>
    </location>
</feature>
<gene>
    <name evidence="3" type="ORF">SAMN02745702_02881</name>
</gene>
<dbReference type="EMBL" id="FUYA01000014">
    <property type="protein sequence ID" value="SKA83259.1"/>
    <property type="molecule type" value="Genomic_DNA"/>
</dbReference>
<proteinExistence type="predicted"/>
<sequence length="80" mass="8052">MPIHEFRCKKCGEEFEELVIGSSTSVKCPSCGSDKTEQLMSCCRFSTNGSPSPVGSASSSSSSSGGCAGCSGGNCSSCGH</sequence>
<feature type="compositionally biased region" description="Low complexity" evidence="1">
    <location>
        <begin position="48"/>
        <end position="65"/>
    </location>
</feature>
<dbReference type="SMART" id="SM00834">
    <property type="entry name" value="CxxC_CXXC_SSSS"/>
    <property type="match status" value="1"/>
</dbReference>
<keyword evidence="4" id="KW-1185">Reference proteome</keyword>
<feature type="region of interest" description="Disordered" evidence="1">
    <location>
        <begin position="48"/>
        <end position="80"/>
    </location>
</feature>
<evidence type="ECO:0000313" key="3">
    <source>
        <dbReference type="EMBL" id="SKA83259.1"/>
    </source>
</evidence>
<dbReference type="InterPro" id="IPR013429">
    <property type="entry name" value="Regulatory_FmdB_Zinc_ribbon"/>
</dbReference>
<dbReference type="Proteomes" id="UP000189733">
    <property type="component" value="Unassembled WGS sequence"/>
</dbReference>
<organism evidence="3 4">
    <name type="scientific">Desulfobaculum bizertense DSM 18034</name>
    <dbReference type="NCBI Taxonomy" id="1121442"/>
    <lineage>
        <taxon>Bacteria</taxon>
        <taxon>Pseudomonadati</taxon>
        <taxon>Thermodesulfobacteriota</taxon>
        <taxon>Desulfovibrionia</taxon>
        <taxon>Desulfovibrionales</taxon>
        <taxon>Desulfovibrionaceae</taxon>
        <taxon>Desulfobaculum</taxon>
    </lineage>
</organism>
<dbReference type="RefSeq" id="WP_078686143.1">
    <property type="nucleotide sequence ID" value="NZ_FUYA01000014.1"/>
</dbReference>
<dbReference type="STRING" id="1121442.SAMN02745702_02881"/>
<protein>
    <submittedName>
        <fullName evidence="3">Putative regulatory protein, FmdB family</fullName>
    </submittedName>
</protein>
<name>A0A1T4X175_9BACT</name>
<dbReference type="OrthoDB" id="9813321at2"/>
<dbReference type="AlphaFoldDB" id="A0A1T4X175"/>
<dbReference type="NCBIfam" id="TIGR02605">
    <property type="entry name" value="CxxC_CxxC_SSSS"/>
    <property type="match status" value="1"/>
</dbReference>
<reference evidence="3 4" key="1">
    <citation type="submission" date="2017-02" db="EMBL/GenBank/DDBJ databases">
        <authorList>
            <person name="Peterson S.W."/>
        </authorList>
    </citation>
    <scope>NUCLEOTIDE SEQUENCE [LARGE SCALE GENOMIC DNA]</scope>
    <source>
        <strain evidence="3 4">DSM 18034</strain>
    </source>
</reference>
<evidence type="ECO:0000313" key="4">
    <source>
        <dbReference type="Proteomes" id="UP000189733"/>
    </source>
</evidence>
<dbReference type="Gene3D" id="2.20.28.30">
    <property type="entry name" value="RNA polymerase ii, chain L"/>
    <property type="match status" value="1"/>
</dbReference>
<accession>A0A1T4X175</accession>
<evidence type="ECO:0000259" key="2">
    <source>
        <dbReference type="SMART" id="SM00834"/>
    </source>
</evidence>
<evidence type="ECO:0000256" key="1">
    <source>
        <dbReference type="SAM" id="MobiDB-lite"/>
    </source>
</evidence>